<dbReference type="EMBL" id="SOAA01000002">
    <property type="protein sequence ID" value="TDS34747.1"/>
    <property type="molecule type" value="Genomic_DNA"/>
</dbReference>
<evidence type="ECO:0000256" key="1">
    <source>
        <dbReference type="SAM" id="Coils"/>
    </source>
</evidence>
<evidence type="ECO:0000313" key="4">
    <source>
        <dbReference type="Proteomes" id="UP000295472"/>
    </source>
</evidence>
<name>A0A4V3GVK5_9FIRM</name>
<dbReference type="AlphaFoldDB" id="A0A4V3GVK5"/>
<accession>A0A4V3GVK5</accession>
<organism evidence="3 4">
    <name type="scientific">Halanaerobium congolense</name>
    <dbReference type="NCBI Taxonomy" id="54121"/>
    <lineage>
        <taxon>Bacteria</taxon>
        <taxon>Bacillati</taxon>
        <taxon>Bacillota</taxon>
        <taxon>Clostridia</taxon>
        <taxon>Halanaerobiales</taxon>
        <taxon>Halanaerobiaceae</taxon>
        <taxon>Halanaerobium</taxon>
    </lineage>
</organism>
<reference evidence="2 5" key="1">
    <citation type="submission" date="2019-03" db="EMBL/GenBank/DDBJ databases">
        <title>Deep subsurface shale carbon reservoir microbial communities from Ohio and West Virginia, USA.</title>
        <authorList>
            <person name="Wrighton K."/>
        </authorList>
    </citation>
    <scope>NUCLEOTIDE SEQUENCE [LARGE SCALE GENOMIC DNA]</scope>
    <source>
        <strain evidence="2 5">UTICA-S4D12</strain>
    </source>
</reference>
<gene>
    <name evidence="2" type="ORF">BY453_102184</name>
    <name evidence="3" type="ORF">C7954_1348</name>
</gene>
<comment type="caution">
    <text evidence="3">The sequence shown here is derived from an EMBL/GenBank/DDBJ whole genome shotgun (WGS) entry which is preliminary data.</text>
</comment>
<evidence type="ECO:0000313" key="2">
    <source>
        <dbReference type="EMBL" id="TDS34747.1"/>
    </source>
</evidence>
<keyword evidence="1" id="KW-0175">Coiled coil</keyword>
<dbReference type="Proteomes" id="UP000295758">
    <property type="component" value="Unassembled WGS sequence"/>
</dbReference>
<sequence>MASLLNLYQKLNQKIVEEKKYIQAAAYEELKELLAAKNDLIREIEEKEAAVKSAETKKLQKSDIKKLKELLAEAAEIQQENMEILTQKKGEIKTKLLELYGRKKSIKGYHSRGHQEAKFFDQKS</sequence>
<evidence type="ECO:0008006" key="6">
    <source>
        <dbReference type="Google" id="ProtNLM"/>
    </source>
</evidence>
<feature type="coiled-coil region" evidence="1">
    <location>
        <begin position="23"/>
        <end position="88"/>
    </location>
</feature>
<dbReference type="Proteomes" id="UP000295472">
    <property type="component" value="Unassembled WGS sequence"/>
</dbReference>
<dbReference type="EMBL" id="SOEF01000034">
    <property type="protein sequence ID" value="TDX38560.1"/>
    <property type="molecule type" value="Genomic_DNA"/>
</dbReference>
<protein>
    <recommendedName>
        <fullName evidence="6">FlgN protein</fullName>
    </recommendedName>
</protein>
<dbReference type="GeneID" id="57013615"/>
<evidence type="ECO:0000313" key="3">
    <source>
        <dbReference type="EMBL" id="TDX38560.1"/>
    </source>
</evidence>
<proteinExistence type="predicted"/>
<dbReference type="RefSeq" id="WP_133618022.1">
    <property type="nucleotide sequence ID" value="NZ_SOAA01000002.1"/>
</dbReference>
<evidence type="ECO:0000313" key="5">
    <source>
        <dbReference type="Proteomes" id="UP000295758"/>
    </source>
</evidence>
<reference evidence="3 4" key="2">
    <citation type="submission" date="2019-03" db="EMBL/GenBank/DDBJ databases">
        <title>Subsurface microbial communities from deep shales in Ohio and West Virginia, USA.</title>
        <authorList>
            <person name="Wrighton K."/>
        </authorList>
    </citation>
    <scope>NUCLEOTIDE SEQUENCE [LARGE SCALE GENOMIC DNA]</scope>
    <source>
        <strain evidence="3 4">DSMZ 11287</strain>
    </source>
</reference>